<dbReference type="InterPro" id="IPR044668">
    <property type="entry name" value="PuuD-like"/>
</dbReference>
<organism evidence="1">
    <name type="scientific">bioreactor metagenome</name>
    <dbReference type="NCBI Taxonomy" id="1076179"/>
    <lineage>
        <taxon>unclassified sequences</taxon>
        <taxon>metagenomes</taxon>
        <taxon>ecological metagenomes</taxon>
    </lineage>
</organism>
<dbReference type="PANTHER" id="PTHR43235:SF1">
    <property type="entry name" value="GLUTAMINE AMIDOTRANSFERASE PB2B2.05-RELATED"/>
    <property type="match status" value="1"/>
</dbReference>
<dbReference type="EC" id="3.5.1.94" evidence="1"/>
<sequence length="139" mass="15635">MAREAYRRELPALGICRGLQVMCVALGGSLWQDLSLCPMAVLTHQQTEPKWYASHQVEVFGRLLEHCGHKYAEVNSLHHQVIKKLPSMMEILAVSSDGLIEAAGIKEGCFWGVQWHPEQLGRGALSQGVFNLFMQEIYK</sequence>
<keyword evidence="1" id="KW-0378">Hydrolase</keyword>
<proteinExistence type="predicted"/>
<dbReference type="PROSITE" id="PS51273">
    <property type="entry name" value="GATASE_TYPE_1"/>
    <property type="match status" value="1"/>
</dbReference>
<evidence type="ECO:0000313" key="1">
    <source>
        <dbReference type="EMBL" id="MPN16745.1"/>
    </source>
</evidence>
<name>A0A645FQN6_9ZZZZ</name>
<dbReference type="AlphaFoldDB" id="A0A645FQN6"/>
<dbReference type="EMBL" id="VSSQ01063743">
    <property type="protein sequence ID" value="MPN16745.1"/>
    <property type="molecule type" value="Genomic_DNA"/>
</dbReference>
<dbReference type="InterPro" id="IPR011697">
    <property type="entry name" value="Peptidase_C26"/>
</dbReference>
<gene>
    <name evidence="1" type="primary">puuD_6</name>
    <name evidence="1" type="ORF">SDC9_164090</name>
</gene>
<dbReference type="InterPro" id="IPR029062">
    <property type="entry name" value="Class_I_gatase-like"/>
</dbReference>
<dbReference type="Pfam" id="PF07722">
    <property type="entry name" value="Peptidase_C26"/>
    <property type="match status" value="1"/>
</dbReference>
<comment type="caution">
    <text evidence="1">The sequence shown here is derived from an EMBL/GenBank/DDBJ whole genome shotgun (WGS) entry which is preliminary data.</text>
</comment>
<dbReference type="GO" id="GO:0033969">
    <property type="term" value="F:gamma-glutamyl-gamma-aminobutyrate hydrolase activity"/>
    <property type="evidence" value="ECO:0007669"/>
    <property type="project" value="UniProtKB-EC"/>
</dbReference>
<accession>A0A645FQN6</accession>
<reference evidence="1" key="1">
    <citation type="submission" date="2019-08" db="EMBL/GenBank/DDBJ databases">
        <authorList>
            <person name="Kucharzyk K."/>
            <person name="Murdoch R.W."/>
            <person name="Higgins S."/>
            <person name="Loffler F."/>
        </authorList>
    </citation>
    <scope>NUCLEOTIDE SEQUENCE</scope>
</reference>
<dbReference type="PANTHER" id="PTHR43235">
    <property type="entry name" value="GLUTAMINE AMIDOTRANSFERASE PB2B2.05-RELATED"/>
    <property type="match status" value="1"/>
</dbReference>
<protein>
    <submittedName>
        <fullName evidence="1">Gamma-glutamyl-gamma-aminobutyrate hydrolase PuuD</fullName>
        <ecNumber evidence="1">3.5.1.94</ecNumber>
    </submittedName>
</protein>
<dbReference type="SUPFAM" id="SSF52317">
    <property type="entry name" value="Class I glutamine amidotransferase-like"/>
    <property type="match status" value="1"/>
</dbReference>
<dbReference type="GO" id="GO:0005829">
    <property type="term" value="C:cytosol"/>
    <property type="evidence" value="ECO:0007669"/>
    <property type="project" value="TreeGrafter"/>
</dbReference>
<dbReference type="Gene3D" id="3.40.50.880">
    <property type="match status" value="1"/>
</dbReference>